<dbReference type="OrthoDB" id="5119743at2"/>
<dbReference type="AlphaFoldDB" id="K9B1V4"/>
<dbReference type="eggNOG" id="COG1309">
    <property type="taxonomic scope" value="Bacteria"/>
</dbReference>
<dbReference type="GO" id="GO:0000976">
    <property type="term" value="F:transcription cis-regulatory region binding"/>
    <property type="evidence" value="ECO:0007669"/>
    <property type="project" value="TreeGrafter"/>
</dbReference>
<keyword evidence="1" id="KW-0678">Repressor</keyword>
<keyword evidence="3 5" id="KW-0238">DNA-binding</keyword>
<dbReference type="CDD" id="cd00093">
    <property type="entry name" value="HTH_XRE"/>
    <property type="match status" value="1"/>
</dbReference>
<keyword evidence="4" id="KW-0804">Transcription</keyword>
<dbReference type="SUPFAM" id="SSF47413">
    <property type="entry name" value="lambda repressor-like DNA-binding domains"/>
    <property type="match status" value="1"/>
</dbReference>
<evidence type="ECO:0000259" key="8">
    <source>
        <dbReference type="PROSITE" id="PS50977"/>
    </source>
</evidence>
<feature type="DNA-binding region" description="H-T-H motif" evidence="5">
    <location>
        <begin position="162"/>
        <end position="181"/>
    </location>
</feature>
<dbReference type="Gene3D" id="1.10.357.10">
    <property type="entry name" value="Tetracycline Repressor, domain 2"/>
    <property type="match status" value="1"/>
</dbReference>
<dbReference type="RefSeq" id="WP_009376322.1">
    <property type="nucleotide sequence ID" value="NZ_AMSP01000002.1"/>
</dbReference>
<dbReference type="SMART" id="SM00530">
    <property type="entry name" value="HTH_XRE"/>
    <property type="match status" value="1"/>
</dbReference>
<dbReference type="Gene3D" id="1.10.260.40">
    <property type="entry name" value="lambda repressor-like DNA-binding domains"/>
    <property type="match status" value="1"/>
</dbReference>
<dbReference type="InterPro" id="IPR036271">
    <property type="entry name" value="Tet_transcr_reg_TetR-rel_C_sf"/>
</dbReference>
<keyword evidence="10" id="KW-1185">Reference proteome</keyword>
<dbReference type="InterPro" id="IPR001387">
    <property type="entry name" value="Cro/C1-type_HTH"/>
</dbReference>
<dbReference type="Proteomes" id="UP000009879">
    <property type="component" value="Unassembled WGS sequence"/>
</dbReference>
<evidence type="ECO:0000256" key="4">
    <source>
        <dbReference type="ARBA" id="ARBA00023163"/>
    </source>
</evidence>
<dbReference type="PROSITE" id="PS50977">
    <property type="entry name" value="HTH_TETR_2"/>
    <property type="match status" value="1"/>
</dbReference>
<dbReference type="PROSITE" id="PS50943">
    <property type="entry name" value="HTH_CROC1"/>
    <property type="match status" value="1"/>
</dbReference>
<dbReference type="InterPro" id="IPR001647">
    <property type="entry name" value="HTH_TetR"/>
</dbReference>
<dbReference type="SUPFAM" id="SSF48498">
    <property type="entry name" value="Tetracyclin repressor-like, C-terminal domain"/>
    <property type="match status" value="1"/>
</dbReference>
<organism evidence="9 10">
    <name type="scientific">Brevibacterium casei S18</name>
    <dbReference type="NCBI Taxonomy" id="1229781"/>
    <lineage>
        <taxon>Bacteria</taxon>
        <taxon>Bacillati</taxon>
        <taxon>Actinomycetota</taxon>
        <taxon>Actinomycetes</taxon>
        <taxon>Micrococcales</taxon>
        <taxon>Brevibacteriaceae</taxon>
        <taxon>Brevibacterium</taxon>
    </lineage>
</organism>
<evidence type="ECO:0000313" key="10">
    <source>
        <dbReference type="Proteomes" id="UP000009879"/>
    </source>
</evidence>
<comment type="caution">
    <text evidence="9">The sequence shown here is derived from an EMBL/GenBank/DDBJ whole genome shotgun (WGS) entry which is preliminary data.</text>
</comment>
<dbReference type="Pfam" id="PF00440">
    <property type="entry name" value="TetR_N"/>
    <property type="match status" value="1"/>
</dbReference>
<dbReference type="EMBL" id="AMSP01000002">
    <property type="protein sequence ID" value="EKU48772.1"/>
    <property type="molecule type" value="Genomic_DNA"/>
</dbReference>
<evidence type="ECO:0000313" key="9">
    <source>
        <dbReference type="EMBL" id="EKU48772.1"/>
    </source>
</evidence>
<name>K9B1V4_9MICO</name>
<dbReference type="PATRIC" id="fig|1229781.4.peg.887"/>
<evidence type="ECO:0000256" key="5">
    <source>
        <dbReference type="PROSITE-ProRule" id="PRU00335"/>
    </source>
</evidence>
<dbReference type="GO" id="GO:0003700">
    <property type="term" value="F:DNA-binding transcription factor activity"/>
    <property type="evidence" value="ECO:0007669"/>
    <property type="project" value="TreeGrafter"/>
</dbReference>
<dbReference type="PANTHER" id="PTHR30055">
    <property type="entry name" value="HTH-TYPE TRANSCRIPTIONAL REGULATOR RUTR"/>
    <property type="match status" value="1"/>
</dbReference>
<evidence type="ECO:0000256" key="2">
    <source>
        <dbReference type="ARBA" id="ARBA00023015"/>
    </source>
</evidence>
<evidence type="ECO:0000256" key="6">
    <source>
        <dbReference type="SAM" id="MobiDB-lite"/>
    </source>
</evidence>
<reference evidence="9 10" key="1">
    <citation type="submission" date="2012-09" db="EMBL/GenBank/DDBJ databases">
        <title>Genome Sequence of Brevibacterium casei S18.</title>
        <authorList>
            <person name="Sharma R."/>
            <person name="Singh A."/>
            <person name="Jangir P.K."/>
        </authorList>
    </citation>
    <scope>NUCLEOTIDE SEQUENCE [LARGE SCALE GENOMIC DNA]</scope>
    <source>
        <strain evidence="9 10">S18</strain>
    </source>
</reference>
<evidence type="ECO:0000259" key="7">
    <source>
        <dbReference type="PROSITE" id="PS50943"/>
    </source>
</evidence>
<feature type="compositionally biased region" description="Low complexity" evidence="6">
    <location>
        <begin position="330"/>
        <end position="343"/>
    </location>
</feature>
<dbReference type="PANTHER" id="PTHR30055:SF234">
    <property type="entry name" value="HTH-TYPE TRANSCRIPTIONAL REGULATOR BETI"/>
    <property type="match status" value="1"/>
</dbReference>
<evidence type="ECO:0000256" key="3">
    <source>
        <dbReference type="ARBA" id="ARBA00023125"/>
    </source>
</evidence>
<sequence length="355" mass="38586">MLGGKEAANGDQAGLGTRVRAAIRRAGINHSEVARSIGLEPSKLSKSLAGTRKFRVEEITRIAELTDVTTDWLTRGQGEGPPRRSITSVSADHMVDAAEASSKSTAPTGARDQVTQTVTAAEAAAVGDDADETWMSKGTRNRRRIVEAAWELYADRGIDSVRVHDIAAASGLSVSAINYHFRTKTQLLEEALRYSLEIIATARDLLEPDDPVEVLRRFARVHAGVDPTVRRVWSIWIQSWARAVVDERSRLNLTAVYGEWLELITGVVVAGQRSGQIRAGNTDLMVKSLSTFIDGLGIARSARQMTISDDDALHLIEEFLYAHILAPEASESPEAPAPQSSRRPPQDAASQEEGT</sequence>
<dbReference type="Pfam" id="PF13977">
    <property type="entry name" value="TetR_C_6"/>
    <property type="match status" value="1"/>
</dbReference>
<protein>
    <submittedName>
        <fullName evidence="9">TetR family transcriptional regulator</fullName>
    </submittedName>
</protein>
<accession>K9B1V4</accession>
<gene>
    <name evidence="9" type="ORF">C272_04415</name>
</gene>
<feature type="domain" description="HTH tetR-type" evidence="8">
    <location>
        <begin position="139"/>
        <end position="199"/>
    </location>
</feature>
<keyword evidence="2" id="KW-0805">Transcription regulation</keyword>
<proteinExistence type="predicted"/>
<dbReference type="InterPro" id="IPR009057">
    <property type="entry name" value="Homeodomain-like_sf"/>
</dbReference>
<dbReference type="InterPro" id="IPR010982">
    <property type="entry name" value="Lambda_DNA-bd_dom_sf"/>
</dbReference>
<dbReference type="PRINTS" id="PR00455">
    <property type="entry name" value="HTHTETR"/>
</dbReference>
<evidence type="ECO:0000256" key="1">
    <source>
        <dbReference type="ARBA" id="ARBA00022491"/>
    </source>
</evidence>
<dbReference type="SUPFAM" id="SSF46689">
    <property type="entry name" value="Homeodomain-like"/>
    <property type="match status" value="1"/>
</dbReference>
<feature type="domain" description="HTH cro/C1-type" evidence="7">
    <location>
        <begin position="19"/>
        <end position="73"/>
    </location>
</feature>
<feature type="region of interest" description="Disordered" evidence="6">
    <location>
        <begin position="330"/>
        <end position="355"/>
    </location>
</feature>
<dbReference type="InterPro" id="IPR050109">
    <property type="entry name" value="HTH-type_TetR-like_transc_reg"/>
</dbReference>
<dbReference type="InterPro" id="IPR039538">
    <property type="entry name" value="BetI_C"/>
</dbReference>